<comment type="caution">
    <text evidence="1">The sequence shown here is derived from an EMBL/GenBank/DDBJ whole genome shotgun (WGS) entry which is preliminary data.</text>
</comment>
<sequence length="176" mass="19857">MRNKIHFMDKDFDVSGIFAQFAVFKKCYETLKFGPLKKQIGMDSHGRGPKQVYYVHEVRDQGPPILRYGIDGCPTKRQLQALRLVHGRRREMWYPMAYTLPPNCPMEAKMPRAVIYEDEDPHSADPSPSDKRSRVSGIEGGMQMLSIEEGVEEDVEEAAPLTAVSSGNTQVVIGRA</sequence>
<name>A0A4Z0A9J3_9AGAM</name>
<gene>
    <name evidence="1" type="ORF">EWM64_g801</name>
</gene>
<dbReference type="AlphaFoldDB" id="A0A4Z0A9J3"/>
<dbReference type="Proteomes" id="UP000298061">
    <property type="component" value="Unassembled WGS sequence"/>
</dbReference>
<reference evidence="1 2" key="1">
    <citation type="submission" date="2019-02" db="EMBL/GenBank/DDBJ databases">
        <title>Genome sequencing of the rare red list fungi Hericium alpestre (H. flagellum).</title>
        <authorList>
            <person name="Buettner E."/>
            <person name="Kellner H."/>
        </authorList>
    </citation>
    <scope>NUCLEOTIDE SEQUENCE [LARGE SCALE GENOMIC DNA]</scope>
    <source>
        <strain evidence="1 2">DSM 108284</strain>
    </source>
</reference>
<organism evidence="1 2">
    <name type="scientific">Hericium alpestre</name>
    <dbReference type="NCBI Taxonomy" id="135208"/>
    <lineage>
        <taxon>Eukaryota</taxon>
        <taxon>Fungi</taxon>
        <taxon>Dikarya</taxon>
        <taxon>Basidiomycota</taxon>
        <taxon>Agaricomycotina</taxon>
        <taxon>Agaricomycetes</taxon>
        <taxon>Russulales</taxon>
        <taxon>Hericiaceae</taxon>
        <taxon>Hericium</taxon>
    </lineage>
</organism>
<dbReference type="EMBL" id="SFCI01000044">
    <property type="protein sequence ID" value="TFY83210.1"/>
    <property type="molecule type" value="Genomic_DNA"/>
</dbReference>
<proteinExistence type="predicted"/>
<keyword evidence="2" id="KW-1185">Reference proteome</keyword>
<accession>A0A4Z0A9J3</accession>
<protein>
    <submittedName>
        <fullName evidence="1">Uncharacterized protein</fullName>
    </submittedName>
</protein>
<evidence type="ECO:0000313" key="1">
    <source>
        <dbReference type="EMBL" id="TFY83210.1"/>
    </source>
</evidence>
<evidence type="ECO:0000313" key="2">
    <source>
        <dbReference type="Proteomes" id="UP000298061"/>
    </source>
</evidence>